<evidence type="ECO:0000259" key="8">
    <source>
        <dbReference type="PROSITE" id="PS50089"/>
    </source>
</evidence>
<evidence type="ECO:0000313" key="9">
    <source>
        <dbReference type="EMBL" id="KAL3785606.1"/>
    </source>
</evidence>
<evidence type="ECO:0000256" key="5">
    <source>
        <dbReference type="ARBA" id="ARBA00022833"/>
    </source>
</evidence>
<protein>
    <recommendedName>
        <fullName evidence="8">RING-type domain-containing protein</fullName>
    </recommendedName>
</protein>
<evidence type="ECO:0000256" key="4">
    <source>
        <dbReference type="ARBA" id="ARBA00022771"/>
    </source>
</evidence>
<dbReference type="InterPro" id="IPR013083">
    <property type="entry name" value="Znf_RING/FYVE/PHD"/>
</dbReference>
<gene>
    <name evidence="9" type="ORF">HJC23_004754</name>
</gene>
<proteinExistence type="predicted"/>
<keyword evidence="10" id="KW-1185">Reference proteome</keyword>
<dbReference type="PROSITE" id="PS00518">
    <property type="entry name" value="ZF_RING_1"/>
    <property type="match status" value="1"/>
</dbReference>
<dbReference type="Gene3D" id="3.30.40.10">
    <property type="entry name" value="Zinc/RING finger domain, C3HC4 (zinc finger)"/>
    <property type="match status" value="1"/>
</dbReference>
<evidence type="ECO:0000256" key="1">
    <source>
        <dbReference type="ARBA" id="ARBA00004496"/>
    </source>
</evidence>
<dbReference type="EMBL" id="JABMIG020000213">
    <property type="protein sequence ID" value="KAL3785606.1"/>
    <property type="molecule type" value="Genomic_DNA"/>
</dbReference>
<accession>A0ABD3PCX9</accession>
<dbReference type="GO" id="GO:0005737">
    <property type="term" value="C:cytoplasm"/>
    <property type="evidence" value="ECO:0007669"/>
    <property type="project" value="UniProtKB-SubCell"/>
</dbReference>
<dbReference type="PANTHER" id="PTHR12983:SF9">
    <property type="entry name" value="E3 UBIQUITIN-PROTEIN LIGASE RNF10"/>
    <property type="match status" value="1"/>
</dbReference>
<evidence type="ECO:0000256" key="3">
    <source>
        <dbReference type="ARBA" id="ARBA00022723"/>
    </source>
</evidence>
<dbReference type="GO" id="GO:0008270">
    <property type="term" value="F:zinc ion binding"/>
    <property type="evidence" value="ECO:0007669"/>
    <property type="project" value="UniProtKB-KW"/>
</dbReference>
<evidence type="ECO:0000313" key="10">
    <source>
        <dbReference type="Proteomes" id="UP001516023"/>
    </source>
</evidence>
<keyword evidence="5" id="KW-0862">Zinc</keyword>
<keyword evidence="2" id="KW-0963">Cytoplasm</keyword>
<dbReference type="PANTHER" id="PTHR12983">
    <property type="entry name" value="RING FINGER 10 FAMILY MEMBER"/>
    <property type="match status" value="1"/>
</dbReference>
<keyword evidence="3" id="KW-0479">Metal-binding</keyword>
<feature type="compositionally biased region" description="Basic residues" evidence="7">
    <location>
        <begin position="100"/>
        <end position="111"/>
    </location>
</feature>
<sequence length="774" mass="84634">MGSPHCHATHDKNMMSDEQSMTTPPCKSGRNNNSGRGGRGGPRGARHSSSPASFPCSQPQRGRGRGPGRGNGNHGRQARQRADSSSSFDHPNRQPNLQHRNNRGARQRPRSHSHECYDYAVKRSVEGPYAHLFCSERHGFALSRVLYPSDETSLLVPSAHAAPVSRTGFKAASASQLEKWWEAVKLVRCLVAFDQSHHAVDSGPHCPSSSSSLDRCPICLDDQMTCPHIAPCGHSFCLPCVLGYLNAVAKQIHAEAARTHKSKQTGHNNSNSNAVVGSDACGNRNAVTVTTVCARCPMCSSGSSVELNAGDAMITYRDLRPLLFVPVATIRPAGGGKQQHSSHVGTIMKFVKLHRVQTCAAPYLPLLGHCVRGVVQGDAASSTSASPSQYHHYFPNLPDGDDDADECMYSRQYFVGSNEYDGLLQRNFDELLNYRDTSIHCQMDPREKWNVSMAIEAIQASMRRWTGNDGDDGGFRALELAARVHSTREVTVLDSPIKYADDANQEVDIVNNTNSALIPPGTAYLSRELDECFFYQACDGQLAFLSGINVACLLEEFSLHRNEHSTDQSNGSRRAHPLPDAVEGTVVGTESFVVTPSLVKKKQFLSHLPVGSSVVFVEIDWYSGGNNKSQPMLTKATLSKFRSEIQRRKLDRQRAFQIEEKADKLAQMKVDKEDRIRREKAFGSAYVDGIPRQTIDPDDEFFKVPLASMDDSINFHGDQHTTSLAFKFNEVCATGGVWPALSTAAAVAPVSPVSAGVTMARSPRSLPLLGKSQC</sequence>
<evidence type="ECO:0000256" key="2">
    <source>
        <dbReference type="ARBA" id="ARBA00022490"/>
    </source>
</evidence>
<feature type="compositionally biased region" description="Polar residues" evidence="7">
    <location>
        <begin position="16"/>
        <end position="25"/>
    </location>
</feature>
<dbReference type="AlphaFoldDB" id="A0ABD3PCX9"/>
<name>A0ABD3PCX9_9STRA</name>
<reference evidence="9 10" key="1">
    <citation type="journal article" date="2020" name="G3 (Bethesda)">
        <title>Improved Reference Genome for Cyclotella cryptica CCMP332, a Model for Cell Wall Morphogenesis, Salinity Adaptation, and Lipid Production in Diatoms (Bacillariophyta).</title>
        <authorList>
            <person name="Roberts W.R."/>
            <person name="Downey K.M."/>
            <person name="Ruck E.C."/>
            <person name="Traller J.C."/>
            <person name="Alverson A.J."/>
        </authorList>
    </citation>
    <scope>NUCLEOTIDE SEQUENCE [LARGE SCALE GENOMIC DNA]</scope>
    <source>
        <strain evidence="9 10">CCMP332</strain>
    </source>
</reference>
<dbReference type="SUPFAM" id="SSF57850">
    <property type="entry name" value="RING/U-box"/>
    <property type="match status" value="1"/>
</dbReference>
<dbReference type="PROSITE" id="PS50089">
    <property type="entry name" value="ZF_RING_2"/>
    <property type="match status" value="1"/>
</dbReference>
<dbReference type="SMART" id="SM00184">
    <property type="entry name" value="RING"/>
    <property type="match status" value="1"/>
</dbReference>
<evidence type="ECO:0000256" key="7">
    <source>
        <dbReference type="SAM" id="MobiDB-lite"/>
    </source>
</evidence>
<keyword evidence="4 6" id="KW-0863">Zinc-finger</keyword>
<organism evidence="9 10">
    <name type="scientific">Cyclotella cryptica</name>
    <dbReference type="NCBI Taxonomy" id="29204"/>
    <lineage>
        <taxon>Eukaryota</taxon>
        <taxon>Sar</taxon>
        <taxon>Stramenopiles</taxon>
        <taxon>Ochrophyta</taxon>
        <taxon>Bacillariophyta</taxon>
        <taxon>Coscinodiscophyceae</taxon>
        <taxon>Thalassiosirophycidae</taxon>
        <taxon>Stephanodiscales</taxon>
        <taxon>Stephanodiscaceae</taxon>
        <taxon>Cyclotella</taxon>
    </lineage>
</organism>
<evidence type="ECO:0000256" key="6">
    <source>
        <dbReference type="PROSITE-ProRule" id="PRU00175"/>
    </source>
</evidence>
<feature type="region of interest" description="Disordered" evidence="7">
    <location>
        <begin position="1"/>
        <end position="113"/>
    </location>
</feature>
<dbReference type="Proteomes" id="UP001516023">
    <property type="component" value="Unassembled WGS sequence"/>
</dbReference>
<comment type="subcellular location">
    <subcellularLocation>
        <location evidence="1">Cytoplasm</location>
    </subcellularLocation>
</comment>
<dbReference type="Pfam" id="PF13445">
    <property type="entry name" value="zf-RING_UBOX"/>
    <property type="match status" value="1"/>
</dbReference>
<feature type="domain" description="RING-type" evidence="8">
    <location>
        <begin position="216"/>
        <end position="241"/>
    </location>
</feature>
<dbReference type="InterPro" id="IPR039739">
    <property type="entry name" value="MAG2/RNF10"/>
</dbReference>
<comment type="caution">
    <text evidence="9">The sequence shown here is derived from an EMBL/GenBank/DDBJ whole genome shotgun (WGS) entry which is preliminary data.</text>
</comment>
<dbReference type="InterPro" id="IPR017907">
    <property type="entry name" value="Znf_RING_CS"/>
</dbReference>
<dbReference type="InterPro" id="IPR027370">
    <property type="entry name" value="Znf-RING_euk"/>
</dbReference>
<dbReference type="InterPro" id="IPR001841">
    <property type="entry name" value="Znf_RING"/>
</dbReference>